<keyword evidence="2" id="KW-0808">Transferase</keyword>
<dbReference type="EMBL" id="CP041147">
    <property type="protein sequence ID" value="QDF64798.1"/>
    <property type="molecule type" value="Genomic_DNA"/>
</dbReference>
<reference evidence="1 3" key="2">
    <citation type="submission" date="2019-06" db="EMBL/GenBank/DDBJ databases">
        <title>Mycoplasma sp. 2F1A isolated from ostrich.</title>
        <authorList>
            <person name="Spergser J."/>
        </authorList>
    </citation>
    <scope>NUCLEOTIDE SEQUENCE [LARGE SCALE GENOMIC DNA]</scope>
    <source>
        <strain evidence="1 3">2F1A</strain>
    </source>
</reference>
<dbReference type="PROSITE" id="PS00092">
    <property type="entry name" value="N6_MTASE"/>
    <property type="match status" value="1"/>
</dbReference>
<evidence type="ECO:0000313" key="1">
    <source>
        <dbReference type="EMBL" id="QCZ36506.1"/>
    </source>
</evidence>
<evidence type="ECO:0000313" key="4">
    <source>
        <dbReference type="Proteomes" id="UP000315201"/>
    </source>
</evidence>
<sequence>MKDSVQEITQTGINEYVQEMVKTAIIKNSNDITRAFRYANDDEWYTTYEDVEFFIKTAKIPKTKVIWCPFDLETSNFVKAFRDYGYKVIYSHILYEQDFYKYEPNEKWDIIVSNPPFRNKHNLLKRLLEFGSNKQWALIFGIQALNSEKFCDELQKFDRVQYIHLKRRMCFTKDHLNYDVKNLQRPSFASMWIANSMFKKDIQVWEGINYKNIEENIKNDKK</sequence>
<accession>A0A5B7XUH5</accession>
<organism evidence="2 4">
    <name type="scientific">Mycoplasma nasistruthionis</name>
    <dbReference type="NCBI Taxonomy" id="353852"/>
    <lineage>
        <taxon>Bacteria</taxon>
        <taxon>Bacillati</taxon>
        <taxon>Mycoplasmatota</taxon>
        <taxon>Mollicutes</taxon>
        <taxon>Mycoplasmataceae</taxon>
        <taxon>Mycoplasma</taxon>
    </lineage>
</organism>
<evidence type="ECO:0000313" key="2">
    <source>
        <dbReference type="EMBL" id="QDF64798.1"/>
    </source>
</evidence>
<dbReference type="EMBL" id="CP040825">
    <property type="protein sequence ID" value="QCZ36506.1"/>
    <property type="molecule type" value="Genomic_DNA"/>
</dbReference>
<gene>
    <name evidence="1" type="ORF">FG904_00520</name>
    <name evidence="2" type="ORF">FIV53_00505</name>
</gene>
<name>A0A4Y6I7B6_9MOLU</name>
<dbReference type="Gene3D" id="3.40.50.150">
    <property type="entry name" value="Vaccinia Virus protein VP39"/>
    <property type="match status" value="1"/>
</dbReference>
<protein>
    <submittedName>
        <fullName evidence="2">Sugar-phosphate nucleotidyltransferase</fullName>
    </submittedName>
</protein>
<dbReference type="GO" id="GO:0032259">
    <property type="term" value="P:methylation"/>
    <property type="evidence" value="ECO:0007669"/>
    <property type="project" value="InterPro"/>
</dbReference>
<dbReference type="OrthoDB" id="9774673at2"/>
<accession>A0A4Y6I7B6</accession>
<dbReference type="GO" id="GO:0008168">
    <property type="term" value="F:methyltransferase activity"/>
    <property type="evidence" value="ECO:0007669"/>
    <property type="project" value="InterPro"/>
</dbReference>
<dbReference type="GO" id="GO:0003676">
    <property type="term" value="F:nucleic acid binding"/>
    <property type="evidence" value="ECO:0007669"/>
    <property type="project" value="InterPro"/>
</dbReference>
<dbReference type="KEGG" id="mnh:FG904_00520"/>
<dbReference type="InterPro" id="IPR002052">
    <property type="entry name" value="DNA_methylase_N6_adenine_CS"/>
</dbReference>
<dbReference type="RefSeq" id="WP_139591989.1">
    <property type="nucleotide sequence ID" value="NZ_CP040825.1"/>
</dbReference>
<evidence type="ECO:0000313" key="3">
    <source>
        <dbReference type="Proteomes" id="UP000305457"/>
    </source>
</evidence>
<proteinExistence type="predicted"/>
<reference evidence="2 4" key="1">
    <citation type="submission" date="2019-06" db="EMBL/GenBank/DDBJ databases">
        <title>Mycoplasma nasistruthionis sp. nov. str Ms03.</title>
        <authorList>
            <person name="Botes A."/>
        </authorList>
    </citation>
    <scope>NUCLEOTIDE SEQUENCE [LARGE SCALE GENOMIC DNA]</scope>
    <source>
        <strain evidence="2 4">Ms03</strain>
    </source>
</reference>
<keyword evidence="4" id="KW-1185">Reference proteome</keyword>
<dbReference type="Proteomes" id="UP000305457">
    <property type="component" value="Chromosome"/>
</dbReference>
<dbReference type="Proteomes" id="UP000315201">
    <property type="component" value="Chromosome"/>
</dbReference>
<dbReference type="InterPro" id="IPR029063">
    <property type="entry name" value="SAM-dependent_MTases_sf"/>
</dbReference>
<dbReference type="AlphaFoldDB" id="A0A4Y6I7B6"/>